<name>A0A0S6UHM2_NEOTH</name>
<dbReference type="Gene3D" id="6.20.120.50">
    <property type="match status" value="1"/>
</dbReference>
<reference evidence="1" key="1">
    <citation type="journal article" date="2014" name="Gene">
        <title>Genome-guided analysis of transformation efficiency and carbon dioxide assimilation by Moorella thermoacetica Y72.</title>
        <authorList>
            <person name="Tsukahara K."/>
            <person name="Kita A."/>
            <person name="Nakashimada Y."/>
            <person name="Hoshino T."/>
            <person name="Murakami K."/>
        </authorList>
    </citation>
    <scope>NUCLEOTIDE SEQUENCE [LARGE SCALE GENOMIC DNA]</scope>
    <source>
        <strain evidence="1">Y72</strain>
    </source>
</reference>
<gene>
    <name evidence="1" type="ORF">MTY_2371</name>
</gene>
<protein>
    <submittedName>
        <fullName evidence="1">Predicted ATPase, RNase L inhibitor (RLI) homolog</fullName>
    </submittedName>
</protein>
<dbReference type="Proteomes" id="UP000063718">
    <property type="component" value="Unassembled WGS sequence"/>
</dbReference>
<dbReference type="AlphaFoldDB" id="A0A0S6UHM2"/>
<dbReference type="RefSeq" id="WP_011392769.1">
    <property type="nucleotide sequence ID" value="NZ_DF238840.1"/>
</dbReference>
<dbReference type="EMBL" id="DF238840">
    <property type="protein sequence ID" value="GAF27030.1"/>
    <property type="molecule type" value="Genomic_DNA"/>
</dbReference>
<sequence length="72" mass="8310">MRRHELLVIDRFEDDMAVIEYGQRTFNLPRSLLPRAAKEGDVIKLAVVLDPEATARRKKEVRSLADEVFEKG</sequence>
<dbReference type="Pfam" id="PF11213">
    <property type="entry name" value="DUF3006"/>
    <property type="match status" value="1"/>
</dbReference>
<proteinExistence type="predicted"/>
<dbReference type="GeneID" id="45617295"/>
<dbReference type="InterPro" id="IPR021377">
    <property type="entry name" value="DUF3006"/>
</dbReference>
<accession>A0A0S6UHM2</accession>
<evidence type="ECO:0000313" key="1">
    <source>
        <dbReference type="EMBL" id="GAF27030.1"/>
    </source>
</evidence>
<organism evidence="1">
    <name type="scientific">Moorella thermoacetica Y72</name>
    <dbReference type="NCBI Taxonomy" id="1325331"/>
    <lineage>
        <taxon>Bacteria</taxon>
        <taxon>Bacillati</taxon>
        <taxon>Bacillota</taxon>
        <taxon>Clostridia</taxon>
        <taxon>Neomoorellales</taxon>
        <taxon>Neomoorellaceae</taxon>
        <taxon>Neomoorella</taxon>
    </lineage>
</organism>